<dbReference type="PANTHER" id="PTHR43547">
    <property type="entry name" value="TWO-COMPONENT HISTIDINE KINASE"/>
    <property type="match status" value="1"/>
</dbReference>
<dbReference type="SMART" id="SM00388">
    <property type="entry name" value="HisKA"/>
    <property type="match status" value="1"/>
</dbReference>
<dbReference type="InterPro" id="IPR003594">
    <property type="entry name" value="HATPase_dom"/>
</dbReference>
<evidence type="ECO:0000256" key="4">
    <source>
        <dbReference type="ARBA" id="ARBA00022553"/>
    </source>
</evidence>
<proteinExistence type="predicted"/>
<gene>
    <name evidence="11" type="ORF">HK415_15855</name>
</gene>
<feature type="modified residue" description="4-aspartylphosphate" evidence="7">
    <location>
        <position position="484"/>
    </location>
</feature>
<dbReference type="CDD" id="cd00082">
    <property type="entry name" value="HisKA"/>
    <property type="match status" value="1"/>
</dbReference>
<evidence type="ECO:0000256" key="5">
    <source>
        <dbReference type="ARBA" id="ARBA00022679"/>
    </source>
</evidence>
<evidence type="ECO:0000256" key="3">
    <source>
        <dbReference type="ARBA" id="ARBA00012438"/>
    </source>
</evidence>
<dbReference type="PROSITE" id="PS50109">
    <property type="entry name" value="HIS_KIN"/>
    <property type="match status" value="1"/>
</dbReference>
<keyword evidence="5" id="KW-0808">Transferase</keyword>
<dbReference type="PROSITE" id="PS50110">
    <property type="entry name" value="RESPONSE_REGULATORY"/>
    <property type="match status" value="2"/>
</dbReference>
<evidence type="ECO:0000259" key="9">
    <source>
        <dbReference type="PROSITE" id="PS50109"/>
    </source>
</evidence>
<evidence type="ECO:0000256" key="7">
    <source>
        <dbReference type="PROSITE-ProRule" id="PRU00169"/>
    </source>
</evidence>
<dbReference type="Gene3D" id="3.30.565.10">
    <property type="entry name" value="Histidine kinase-like ATPase, C-terminal domain"/>
    <property type="match status" value="1"/>
</dbReference>
<dbReference type="Proteomes" id="UP000552954">
    <property type="component" value="Unassembled WGS sequence"/>
</dbReference>
<evidence type="ECO:0000313" key="11">
    <source>
        <dbReference type="EMBL" id="NNU44321.1"/>
    </source>
</evidence>
<feature type="modified residue" description="4-aspartylphosphate" evidence="7">
    <location>
        <position position="58"/>
    </location>
</feature>
<dbReference type="GO" id="GO:0005886">
    <property type="term" value="C:plasma membrane"/>
    <property type="evidence" value="ECO:0007669"/>
    <property type="project" value="UniProtKB-SubCell"/>
</dbReference>
<dbReference type="SMART" id="SM00448">
    <property type="entry name" value="REC"/>
    <property type="match status" value="2"/>
</dbReference>
<sequence>MTSTIERVNILIVDDEPRNLAVLESILDDPSYRLVRATSGDEALLALMADEFALLVLDVQMPGMTGFELAQLVKERRKTARIPIIFLTAFYNEDQHILEGYGSGAVDYLHKPVNPAVLKSKVSVFAELHKKGRELERANRMLLAEVTERRRAEERLSELNASLDQRVTERTAALQASEELLREAGRRKDEFLATLAHELRNPLAPIRNAIHFLKLRGPGTSDVQWASEVIDRQVHGLGRLIDDLMDISRINQGRIELRRKQVALDAILAEAVETIQPQIDGSGHKLTIVQPPARLLVDADPARLSQALMNLLSNAAKYTDPGGQIEVRVVAEGGTALVAVRDNGMGIQPHRLEEVFEMFSQEEPALSRSKGGLGIGLALTRRLVQLHGGNVTARSEGLGKGSEFLVRIPVVGSEPATETQPAQAPAAATAAVGLRILVADDNHDAAETLGVLLEVMGHEVRQVHDGEAAVLEAESFDPHLVLLDIGMPKLNGYETCRLIRAQASGTARTLVAVTGWGQPQDVQKARDAGFDRHMVKPLDIGELVKLIDARVAEAGS</sequence>
<keyword evidence="6" id="KW-0418">Kinase</keyword>
<dbReference type="EC" id="2.7.13.3" evidence="3"/>
<dbReference type="Pfam" id="PF00512">
    <property type="entry name" value="HisKA"/>
    <property type="match status" value="1"/>
</dbReference>
<dbReference type="SUPFAM" id="SSF47384">
    <property type="entry name" value="Homodimeric domain of signal transducing histidine kinase"/>
    <property type="match status" value="1"/>
</dbReference>
<dbReference type="RefSeq" id="WP_171561028.1">
    <property type="nucleotide sequence ID" value="NZ_JABFCS010000001.1"/>
</dbReference>
<feature type="domain" description="Response regulatory" evidence="10">
    <location>
        <begin position="435"/>
        <end position="551"/>
    </location>
</feature>
<organism evidence="11 12">
    <name type="scientific">Ramlibacter montanisoli</name>
    <dbReference type="NCBI Taxonomy" id="2732512"/>
    <lineage>
        <taxon>Bacteria</taxon>
        <taxon>Pseudomonadati</taxon>
        <taxon>Pseudomonadota</taxon>
        <taxon>Betaproteobacteria</taxon>
        <taxon>Burkholderiales</taxon>
        <taxon>Comamonadaceae</taxon>
        <taxon>Ramlibacter</taxon>
    </lineage>
</organism>
<dbReference type="Pfam" id="PF00072">
    <property type="entry name" value="Response_reg"/>
    <property type="match status" value="2"/>
</dbReference>
<dbReference type="FunFam" id="3.30.565.10:FF:000006">
    <property type="entry name" value="Sensor histidine kinase WalK"/>
    <property type="match status" value="1"/>
</dbReference>
<dbReference type="Gene3D" id="3.40.50.2300">
    <property type="match status" value="2"/>
</dbReference>
<dbReference type="AlphaFoldDB" id="A0A849KIA6"/>
<evidence type="ECO:0000313" key="12">
    <source>
        <dbReference type="Proteomes" id="UP000552954"/>
    </source>
</evidence>
<dbReference type="PANTHER" id="PTHR43547:SF2">
    <property type="entry name" value="HYBRID SIGNAL TRANSDUCTION HISTIDINE KINASE C"/>
    <property type="match status" value="1"/>
</dbReference>
<dbReference type="SUPFAM" id="SSF55874">
    <property type="entry name" value="ATPase domain of HSP90 chaperone/DNA topoisomerase II/histidine kinase"/>
    <property type="match status" value="1"/>
</dbReference>
<dbReference type="EMBL" id="JABFCS010000001">
    <property type="protein sequence ID" value="NNU44321.1"/>
    <property type="molecule type" value="Genomic_DNA"/>
</dbReference>
<evidence type="ECO:0000256" key="6">
    <source>
        <dbReference type="ARBA" id="ARBA00022777"/>
    </source>
</evidence>
<comment type="caution">
    <text evidence="11">The sequence shown here is derived from an EMBL/GenBank/DDBJ whole genome shotgun (WGS) entry which is preliminary data.</text>
</comment>
<dbReference type="InterPro" id="IPR036097">
    <property type="entry name" value="HisK_dim/P_sf"/>
</dbReference>
<dbReference type="InterPro" id="IPR005467">
    <property type="entry name" value="His_kinase_dom"/>
</dbReference>
<feature type="domain" description="Response regulatory" evidence="10">
    <location>
        <begin position="9"/>
        <end position="126"/>
    </location>
</feature>
<reference evidence="11 12" key="2">
    <citation type="submission" date="2020-06" db="EMBL/GenBank/DDBJ databases">
        <title>Ramlibacter rhizophilus sp. nov., isolated from rhizosphere soil of national flower Mugunghwa from South Korea.</title>
        <authorList>
            <person name="Zheng-Fei Y."/>
            <person name="Huan T."/>
        </authorList>
    </citation>
    <scope>NUCLEOTIDE SEQUENCE [LARGE SCALE GENOMIC DNA]</scope>
    <source>
        <strain evidence="11 12">B156</strain>
    </source>
</reference>
<dbReference type="Gene3D" id="1.10.287.130">
    <property type="match status" value="1"/>
</dbReference>
<evidence type="ECO:0000259" key="10">
    <source>
        <dbReference type="PROSITE" id="PS50110"/>
    </source>
</evidence>
<dbReference type="InterPro" id="IPR001789">
    <property type="entry name" value="Sig_transdc_resp-reg_receiver"/>
</dbReference>
<feature type="coiled-coil region" evidence="8">
    <location>
        <begin position="135"/>
        <end position="169"/>
    </location>
</feature>
<dbReference type="CDD" id="cd17580">
    <property type="entry name" value="REC_2_DhkD-like"/>
    <property type="match status" value="1"/>
</dbReference>
<dbReference type="InterPro" id="IPR036890">
    <property type="entry name" value="HATPase_C_sf"/>
</dbReference>
<protein>
    <recommendedName>
        <fullName evidence="3">histidine kinase</fullName>
        <ecNumber evidence="3">2.7.13.3</ecNumber>
    </recommendedName>
</protein>
<accession>A0A849KIA6</accession>
<evidence type="ECO:0000256" key="8">
    <source>
        <dbReference type="SAM" id="Coils"/>
    </source>
</evidence>
<dbReference type="Pfam" id="PF02518">
    <property type="entry name" value="HATPase_c"/>
    <property type="match status" value="1"/>
</dbReference>
<reference evidence="11 12" key="1">
    <citation type="submission" date="2020-05" db="EMBL/GenBank/DDBJ databases">
        <authorList>
            <person name="Khan S.A."/>
            <person name="Jeon C.O."/>
            <person name="Chun B.H."/>
        </authorList>
    </citation>
    <scope>NUCLEOTIDE SEQUENCE [LARGE SCALE GENOMIC DNA]</scope>
    <source>
        <strain evidence="11 12">B156</strain>
    </source>
</reference>
<dbReference type="GO" id="GO:0000155">
    <property type="term" value="F:phosphorelay sensor kinase activity"/>
    <property type="evidence" value="ECO:0007669"/>
    <property type="project" value="InterPro"/>
</dbReference>
<dbReference type="InterPro" id="IPR011006">
    <property type="entry name" value="CheY-like_superfamily"/>
</dbReference>
<dbReference type="InterPro" id="IPR003661">
    <property type="entry name" value="HisK_dim/P_dom"/>
</dbReference>
<feature type="domain" description="Histidine kinase" evidence="9">
    <location>
        <begin position="194"/>
        <end position="412"/>
    </location>
</feature>
<dbReference type="SMART" id="SM00387">
    <property type="entry name" value="HATPase_c"/>
    <property type="match status" value="1"/>
</dbReference>
<dbReference type="InterPro" id="IPR004358">
    <property type="entry name" value="Sig_transdc_His_kin-like_C"/>
</dbReference>
<comment type="subcellular location">
    <subcellularLocation>
        <location evidence="2">Cell inner membrane</location>
        <topology evidence="2">Multi-pass membrane protein</topology>
    </subcellularLocation>
</comment>
<evidence type="ECO:0000256" key="1">
    <source>
        <dbReference type="ARBA" id="ARBA00000085"/>
    </source>
</evidence>
<dbReference type="SUPFAM" id="SSF52172">
    <property type="entry name" value="CheY-like"/>
    <property type="match status" value="2"/>
</dbReference>
<comment type="catalytic activity">
    <reaction evidence="1">
        <text>ATP + protein L-histidine = ADP + protein N-phospho-L-histidine.</text>
        <dbReference type="EC" id="2.7.13.3"/>
    </reaction>
</comment>
<keyword evidence="4 7" id="KW-0597">Phosphoprotein</keyword>
<dbReference type="PRINTS" id="PR00344">
    <property type="entry name" value="BCTRLSENSOR"/>
</dbReference>
<name>A0A849KIA6_9BURK</name>
<dbReference type="CDD" id="cd00075">
    <property type="entry name" value="HATPase"/>
    <property type="match status" value="1"/>
</dbReference>
<keyword evidence="8" id="KW-0175">Coiled coil</keyword>
<keyword evidence="12" id="KW-1185">Reference proteome</keyword>
<evidence type="ECO:0000256" key="2">
    <source>
        <dbReference type="ARBA" id="ARBA00004429"/>
    </source>
</evidence>